<name>M3AS64_SPHMS</name>
<feature type="compositionally biased region" description="Basic and acidic residues" evidence="1">
    <location>
        <begin position="74"/>
        <end position="110"/>
    </location>
</feature>
<keyword evidence="3" id="KW-1185">Reference proteome</keyword>
<reference evidence="2 3" key="1">
    <citation type="journal article" date="2012" name="PLoS Pathog.">
        <title>Diverse lifestyles and strategies of plant pathogenesis encoded in the genomes of eighteen Dothideomycetes fungi.</title>
        <authorList>
            <person name="Ohm R.A."/>
            <person name="Feau N."/>
            <person name="Henrissat B."/>
            <person name="Schoch C.L."/>
            <person name="Horwitz B.A."/>
            <person name="Barry K.W."/>
            <person name="Condon B.J."/>
            <person name="Copeland A.C."/>
            <person name="Dhillon B."/>
            <person name="Glaser F."/>
            <person name="Hesse C.N."/>
            <person name="Kosti I."/>
            <person name="LaButti K."/>
            <person name="Lindquist E.A."/>
            <person name="Lucas S."/>
            <person name="Salamov A.A."/>
            <person name="Bradshaw R.E."/>
            <person name="Ciuffetti L."/>
            <person name="Hamelin R.C."/>
            <person name="Kema G.H.J."/>
            <person name="Lawrence C."/>
            <person name="Scott J.A."/>
            <person name="Spatafora J.W."/>
            <person name="Turgeon B.G."/>
            <person name="de Wit P.J.G.M."/>
            <person name="Zhong S."/>
            <person name="Goodwin S.B."/>
            <person name="Grigoriev I.V."/>
        </authorList>
    </citation>
    <scope>NUCLEOTIDE SEQUENCE [LARGE SCALE GENOMIC DNA]</scope>
    <source>
        <strain evidence="2 3">SO2202</strain>
    </source>
</reference>
<dbReference type="GeneID" id="27904970"/>
<evidence type="ECO:0000256" key="1">
    <source>
        <dbReference type="SAM" id="MobiDB-lite"/>
    </source>
</evidence>
<dbReference type="Proteomes" id="UP000016931">
    <property type="component" value="Unassembled WGS sequence"/>
</dbReference>
<protein>
    <submittedName>
        <fullName evidence="2">Uncharacterized protein</fullName>
    </submittedName>
</protein>
<organism evidence="2 3">
    <name type="scientific">Sphaerulina musiva (strain SO2202)</name>
    <name type="common">Poplar stem canker fungus</name>
    <name type="synonym">Septoria musiva</name>
    <dbReference type="NCBI Taxonomy" id="692275"/>
    <lineage>
        <taxon>Eukaryota</taxon>
        <taxon>Fungi</taxon>
        <taxon>Dikarya</taxon>
        <taxon>Ascomycota</taxon>
        <taxon>Pezizomycotina</taxon>
        <taxon>Dothideomycetes</taxon>
        <taxon>Dothideomycetidae</taxon>
        <taxon>Mycosphaerellales</taxon>
        <taxon>Mycosphaerellaceae</taxon>
        <taxon>Sphaerulina</taxon>
    </lineage>
</organism>
<sequence length="371" mass="41322">MCALCRRSWEIALRVRGGRHLFILSKPSPFEGFVKRELQARPSRNEARTGLLLKSLSVPVIVVIQGAKVPLRKPAREGPVREGPVREDPVREGPVREDPVREGPVREGPVRRSAATHYQRLNSQPGSIGKGRVHPLLCCFDLSEVRLVREWKGDCTLDAASGSPECGCDLDATFGTAVAVIQYEERGVSILFHTVLISAKPDHPSRECERGCSVDAALGTVVAVIQEKEHKERGVSILCYAVSIPIKPNRFLRERRRGRTLDVAFGAVIVMIQSEEHEKGHVRPFTSCLCLCGALSQLYSHDSRGPVAIIWGEKHEERALWSQQPRPAAVIKGEKHEERGMLVLLILSVSVELLHSPMVKRRRRLGRRDPA</sequence>
<dbReference type="RefSeq" id="XP_016756475.1">
    <property type="nucleotide sequence ID" value="XM_016907833.1"/>
</dbReference>
<dbReference type="EMBL" id="KB456271">
    <property type="protein sequence ID" value="EMF08354.1"/>
    <property type="molecule type" value="Genomic_DNA"/>
</dbReference>
<evidence type="ECO:0000313" key="2">
    <source>
        <dbReference type="EMBL" id="EMF08354.1"/>
    </source>
</evidence>
<evidence type="ECO:0000313" key="3">
    <source>
        <dbReference type="Proteomes" id="UP000016931"/>
    </source>
</evidence>
<proteinExistence type="predicted"/>
<feature type="region of interest" description="Disordered" evidence="1">
    <location>
        <begin position="74"/>
        <end position="126"/>
    </location>
</feature>
<gene>
    <name evidence="2" type="ORF">SEPMUDRAFT_159278</name>
</gene>
<dbReference type="HOGENOM" id="CLU_746328_0_0_1"/>
<accession>M3AS64</accession>
<dbReference type="AlphaFoldDB" id="M3AS64"/>